<dbReference type="NCBIfam" id="NF008607">
    <property type="entry name" value="PRK11579.1"/>
    <property type="match status" value="1"/>
</dbReference>
<proteinExistence type="inferred from homology"/>
<evidence type="ECO:0000256" key="2">
    <source>
        <dbReference type="ARBA" id="ARBA00023002"/>
    </source>
</evidence>
<evidence type="ECO:0000259" key="4">
    <source>
        <dbReference type="Pfam" id="PF02894"/>
    </source>
</evidence>
<dbReference type="Gene3D" id="3.30.360.10">
    <property type="entry name" value="Dihydrodipicolinate Reductase, domain 2"/>
    <property type="match status" value="1"/>
</dbReference>
<gene>
    <name evidence="5" type="ORF">VM57_16915</name>
</gene>
<evidence type="ECO:0000313" key="6">
    <source>
        <dbReference type="Proteomes" id="UP000243478"/>
    </source>
</evidence>
<dbReference type="InterPro" id="IPR036291">
    <property type="entry name" value="NAD(P)-bd_dom_sf"/>
</dbReference>
<dbReference type="SUPFAM" id="SSF51735">
    <property type="entry name" value="NAD(P)-binding Rossmann-fold domains"/>
    <property type="match status" value="1"/>
</dbReference>
<dbReference type="InterPro" id="IPR004104">
    <property type="entry name" value="Gfo/Idh/MocA-like_OxRdtase_C"/>
</dbReference>
<dbReference type="Proteomes" id="UP000243478">
    <property type="component" value="Unassembled WGS sequence"/>
</dbReference>
<evidence type="ECO:0000256" key="1">
    <source>
        <dbReference type="ARBA" id="ARBA00010928"/>
    </source>
</evidence>
<evidence type="ECO:0000313" key="5">
    <source>
        <dbReference type="EMBL" id="KKD56880.1"/>
    </source>
</evidence>
<dbReference type="PANTHER" id="PTHR43708:SF5">
    <property type="entry name" value="CONSERVED EXPRESSED OXIDOREDUCTASE (EUROFUNG)-RELATED"/>
    <property type="match status" value="1"/>
</dbReference>
<sequence length="347" mass="37832">MRPDLQLALIGYGLAGRVFHAPLIQHTPGLVLHSIVSSQRDTLLRAFSDVHVRATPQEVFDDPAVDAVVIATPNEQHAPLAIAALTAGKHVLVDKPFALDVAEAEAVLAAARDAGRIATVFQNRRFDADFLTLQALLADGTLGDIAECHVHFDRYRPQVRDRWREQDGPGSGLWYDLGPHLLDQMLVLFGWPEAIDADLAVQRDGGSAIDYFHAVLHYPRHRAIVHSGSLVAAPTPHFSVHGSKASWIKHGLDVQEAQLRRGVAPGAPGWGIDPRHGELVRCDAEDNVQRGTVDNLPGDYRRLYAQFAAAMHGDGEATVDPVQALQLMRLLHAGMDSAREGRRIALG</sequence>
<organism evidence="5 6">
    <name type="scientific">Stenotrophomonas maltophilia</name>
    <name type="common">Pseudomonas maltophilia</name>
    <name type="synonym">Xanthomonas maltophilia</name>
    <dbReference type="NCBI Taxonomy" id="40324"/>
    <lineage>
        <taxon>Bacteria</taxon>
        <taxon>Pseudomonadati</taxon>
        <taxon>Pseudomonadota</taxon>
        <taxon>Gammaproteobacteria</taxon>
        <taxon>Lysobacterales</taxon>
        <taxon>Lysobacteraceae</taxon>
        <taxon>Stenotrophomonas</taxon>
        <taxon>Stenotrophomonas maltophilia group</taxon>
    </lineage>
</organism>
<dbReference type="EMBL" id="JZRZ01000027">
    <property type="protein sequence ID" value="KKD56880.1"/>
    <property type="molecule type" value="Genomic_DNA"/>
</dbReference>
<dbReference type="GO" id="GO:0016491">
    <property type="term" value="F:oxidoreductase activity"/>
    <property type="evidence" value="ECO:0007669"/>
    <property type="project" value="UniProtKB-KW"/>
</dbReference>
<dbReference type="GO" id="GO:0000166">
    <property type="term" value="F:nucleotide binding"/>
    <property type="evidence" value="ECO:0007669"/>
    <property type="project" value="InterPro"/>
</dbReference>
<feature type="domain" description="Gfo/Idh/MocA-like oxidoreductase N-terminal" evidence="3">
    <location>
        <begin position="7"/>
        <end position="120"/>
    </location>
</feature>
<comment type="similarity">
    <text evidence="1">Belongs to the Gfo/Idh/MocA family.</text>
</comment>
<accession>A0A0F5ZPH1</accession>
<protein>
    <submittedName>
        <fullName evidence="5">Oxidoreductase</fullName>
    </submittedName>
</protein>
<dbReference type="Gene3D" id="3.40.50.720">
    <property type="entry name" value="NAD(P)-binding Rossmann-like Domain"/>
    <property type="match status" value="1"/>
</dbReference>
<dbReference type="InterPro" id="IPR000683">
    <property type="entry name" value="Gfo/Idh/MocA-like_OxRdtase_N"/>
</dbReference>
<dbReference type="Pfam" id="PF02894">
    <property type="entry name" value="GFO_IDH_MocA_C"/>
    <property type="match status" value="1"/>
</dbReference>
<dbReference type="InterPro" id="IPR051317">
    <property type="entry name" value="Gfo/Idh/MocA_oxidoreduct"/>
</dbReference>
<keyword evidence="2" id="KW-0560">Oxidoreductase</keyword>
<dbReference type="AlphaFoldDB" id="A0A0F5ZPH1"/>
<comment type="caution">
    <text evidence="5">The sequence shown here is derived from an EMBL/GenBank/DDBJ whole genome shotgun (WGS) entry which is preliminary data.</text>
</comment>
<feature type="domain" description="Gfo/Idh/MocA-like oxidoreductase C-terminal" evidence="4">
    <location>
        <begin position="136"/>
        <end position="346"/>
    </location>
</feature>
<name>A0A0F5ZPH1_STEMA</name>
<evidence type="ECO:0000259" key="3">
    <source>
        <dbReference type="Pfam" id="PF01408"/>
    </source>
</evidence>
<dbReference type="PATRIC" id="fig|40324.63.peg.6271"/>
<dbReference type="Pfam" id="PF01408">
    <property type="entry name" value="GFO_IDH_MocA"/>
    <property type="match status" value="1"/>
</dbReference>
<dbReference type="SUPFAM" id="SSF55347">
    <property type="entry name" value="Glyceraldehyde-3-phosphate dehydrogenase-like, C-terminal domain"/>
    <property type="match status" value="1"/>
</dbReference>
<reference evidence="5 6" key="1">
    <citation type="submission" date="2015-03" db="EMBL/GenBank/DDBJ databases">
        <title>Draft genome of Stenotrophomonas maltophila isolated from urine specimen.</title>
        <authorList>
            <person name="Murugan N."/>
            <person name="Malathi J."/>
            <person name="Umashankar V."/>
            <person name="Madhavan H."/>
        </authorList>
    </citation>
    <scope>NUCLEOTIDE SEQUENCE [LARGE SCALE GENOMIC DNA]</scope>
    <source>
        <strain evidence="5 6">JMNMN1</strain>
    </source>
</reference>
<dbReference type="PANTHER" id="PTHR43708">
    <property type="entry name" value="CONSERVED EXPRESSED OXIDOREDUCTASE (EUROFUNG)"/>
    <property type="match status" value="1"/>
</dbReference>
<dbReference type="RefSeq" id="WP_076739040.1">
    <property type="nucleotide sequence ID" value="NZ_CP104863.1"/>
</dbReference>